<dbReference type="PIRSF" id="PIRSF026622">
    <property type="entry name" value="Proteas_026622"/>
    <property type="match status" value="1"/>
</dbReference>
<evidence type="ECO:0000313" key="4">
    <source>
        <dbReference type="Proteomes" id="UP000650511"/>
    </source>
</evidence>
<organism evidence="3 4">
    <name type="scientific">Egicoccus halophilus</name>
    <dbReference type="NCBI Taxonomy" id="1670830"/>
    <lineage>
        <taxon>Bacteria</taxon>
        <taxon>Bacillati</taxon>
        <taxon>Actinomycetota</taxon>
        <taxon>Nitriliruptoria</taxon>
        <taxon>Egicoccales</taxon>
        <taxon>Egicoccaceae</taxon>
        <taxon>Egicoccus</taxon>
    </lineage>
</organism>
<evidence type="ECO:0000256" key="1">
    <source>
        <dbReference type="SAM" id="Phobius"/>
    </source>
</evidence>
<protein>
    <recommendedName>
        <fullName evidence="2">CAAX prenyl protease 2/Lysostaphin resistance protein A-like domain-containing protein</fullName>
    </recommendedName>
</protein>
<proteinExistence type="predicted"/>
<sequence>MRGGASSLRLPIAVSSGILAWSAFANLVLGDRAYVSRNLVLTLGLWFVARRSGFGAAELGVHTGPAAVRGLRVGLVSLAVIAAVVALGVSVREQVPLISMLLGDVRADLDGGRLAYAVLVRIPFGTALFEEFLFRGLLLALLLRTMSARAAWIWAAVVFGLWHVPPTLATLRLNGVAPLGGDGLAAMVGAVVVTTVAGLGFTELRRRGGDSLLAPILAHCATNGAGLLAAAASRGG</sequence>
<reference evidence="3" key="2">
    <citation type="submission" date="2020-09" db="EMBL/GenBank/DDBJ databases">
        <authorList>
            <person name="Sun Q."/>
            <person name="Zhou Y."/>
        </authorList>
    </citation>
    <scope>NUCLEOTIDE SEQUENCE</scope>
    <source>
        <strain evidence="3">CGMCC 1.14988</strain>
    </source>
</reference>
<keyword evidence="1" id="KW-0812">Transmembrane</keyword>
<dbReference type="Proteomes" id="UP000650511">
    <property type="component" value="Unassembled WGS sequence"/>
</dbReference>
<comment type="caution">
    <text evidence="3">The sequence shown here is derived from an EMBL/GenBank/DDBJ whole genome shotgun (WGS) entry which is preliminary data.</text>
</comment>
<name>A0A8J3AB51_9ACTN</name>
<dbReference type="GO" id="GO:0004175">
    <property type="term" value="F:endopeptidase activity"/>
    <property type="evidence" value="ECO:0007669"/>
    <property type="project" value="UniProtKB-ARBA"/>
</dbReference>
<dbReference type="Pfam" id="PF02517">
    <property type="entry name" value="Rce1-like"/>
    <property type="match status" value="1"/>
</dbReference>
<keyword evidence="1" id="KW-1133">Transmembrane helix</keyword>
<gene>
    <name evidence="3" type="ORF">GCM10011354_33360</name>
</gene>
<feature type="transmembrane region" description="Helical" evidence="1">
    <location>
        <begin position="73"/>
        <end position="91"/>
    </location>
</feature>
<feature type="transmembrane region" description="Helical" evidence="1">
    <location>
        <begin position="111"/>
        <end position="129"/>
    </location>
</feature>
<keyword evidence="1" id="KW-0472">Membrane</keyword>
<evidence type="ECO:0000259" key="2">
    <source>
        <dbReference type="Pfam" id="PF02517"/>
    </source>
</evidence>
<dbReference type="GO" id="GO:0080120">
    <property type="term" value="P:CAAX-box protein maturation"/>
    <property type="evidence" value="ECO:0007669"/>
    <property type="project" value="UniProtKB-ARBA"/>
</dbReference>
<reference evidence="3" key="1">
    <citation type="journal article" date="2014" name="Int. J. Syst. Evol. Microbiol.">
        <title>Complete genome sequence of Corynebacterium casei LMG S-19264T (=DSM 44701T), isolated from a smear-ripened cheese.</title>
        <authorList>
            <consortium name="US DOE Joint Genome Institute (JGI-PGF)"/>
            <person name="Walter F."/>
            <person name="Albersmeier A."/>
            <person name="Kalinowski J."/>
            <person name="Ruckert C."/>
        </authorList>
    </citation>
    <scope>NUCLEOTIDE SEQUENCE</scope>
    <source>
        <strain evidence="3">CGMCC 1.14988</strain>
    </source>
</reference>
<dbReference type="AlphaFoldDB" id="A0A8J3AB51"/>
<dbReference type="InterPro" id="IPR003675">
    <property type="entry name" value="Rce1/LyrA-like_dom"/>
</dbReference>
<dbReference type="InterPro" id="IPR015837">
    <property type="entry name" value="UCP026622_CAAX_protease"/>
</dbReference>
<feature type="transmembrane region" description="Helical" evidence="1">
    <location>
        <begin position="141"/>
        <end position="164"/>
    </location>
</feature>
<evidence type="ECO:0000313" key="3">
    <source>
        <dbReference type="EMBL" id="GGI09293.1"/>
    </source>
</evidence>
<feature type="domain" description="CAAX prenyl protease 2/Lysostaphin resistance protein A-like" evidence="2">
    <location>
        <begin position="116"/>
        <end position="224"/>
    </location>
</feature>
<accession>A0A8J3AB51</accession>
<keyword evidence="4" id="KW-1185">Reference proteome</keyword>
<feature type="transmembrane region" description="Helical" evidence="1">
    <location>
        <begin position="184"/>
        <end position="202"/>
    </location>
</feature>
<dbReference type="EMBL" id="BMHA01000014">
    <property type="protein sequence ID" value="GGI09293.1"/>
    <property type="molecule type" value="Genomic_DNA"/>
</dbReference>